<comment type="caution">
    <text evidence="2">The sequence shown here is derived from an EMBL/GenBank/DDBJ whole genome shotgun (WGS) entry which is preliminary data.</text>
</comment>
<evidence type="ECO:0000313" key="2">
    <source>
        <dbReference type="EMBL" id="KAH3667216.1"/>
    </source>
</evidence>
<evidence type="ECO:0000256" key="1">
    <source>
        <dbReference type="SAM" id="MobiDB-lite"/>
    </source>
</evidence>
<protein>
    <submittedName>
        <fullName evidence="2">Uncharacterized protein</fullName>
    </submittedName>
</protein>
<dbReference type="EMBL" id="JAEUBE010000183">
    <property type="protein sequence ID" value="KAH3667216.1"/>
    <property type="molecule type" value="Genomic_DNA"/>
</dbReference>
<proteinExistence type="predicted"/>
<dbReference type="RefSeq" id="XP_046062028.1">
    <property type="nucleotide sequence ID" value="XM_046203781.1"/>
</dbReference>
<dbReference type="AlphaFoldDB" id="A0A9P8T5X5"/>
<feature type="region of interest" description="Disordered" evidence="1">
    <location>
        <begin position="160"/>
        <end position="180"/>
    </location>
</feature>
<dbReference type="Proteomes" id="UP000769157">
    <property type="component" value="Unassembled WGS sequence"/>
</dbReference>
<reference evidence="2" key="2">
    <citation type="submission" date="2021-01" db="EMBL/GenBank/DDBJ databases">
        <authorList>
            <person name="Schikora-Tamarit M.A."/>
        </authorList>
    </citation>
    <scope>NUCLEOTIDE SEQUENCE</scope>
    <source>
        <strain evidence="2">CBS6075</strain>
    </source>
</reference>
<sequence>MDHLYLCNTLLSVLVIAFSLKITAIIVGFNFDLEVCGIVVVWIWNQGQVCGSRSVTGTKIQWSPVSNSTSRSSPHTAIFIGNTCIVNVVLSRCLLTLPLVVRIFVNNRQDTLATSLHNSWNDHILGSRVIGSANSDGLVKLRHHSSGVFTPFAKSEQEIVPSSKDSVGSEKAERSPSIPPEEEVLELWEDDEDDVLLVSLWELELELELDVEEALVVEDDEDVASTVLLSRDASTVGDTVFPPASTVTVTYT</sequence>
<name>A0A9P8T5X5_9ASCO</name>
<accession>A0A9P8T5X5</accession>
<gene>
    <name evidence="2" type="ORF">OGAPHI_002865</name>
</gene>
<evidence type="ECO:0000313" key="3">
    <source>
        <dbReference type="Proteomes" id="UP000769157"/>
    </source>
</evidence>
<dbReference type="GeneID" id="70234832"/>
<reference evidence="2" key="1">
    <citation type="journal article" date="2021" name="Open Biol.">
        <title>Shared evolutionary footprints suggest mitochondrial oxidative damage underlies multiple complex I losses in fungi.</title>
        <authorList>
            <person name="Schikora-Tamarit M.A."/>
            <person name="Marcet-Houben M."/>
            <person name="Nosek J."/>
            <person name="Gabaldon T."/>
        </authorList>
    </citation>
    <scope>NUCLEOTIDE SEQUENCE</scope>
    <source>
        <strain evidence="2">CBS6075</strain>
    </source>
</reference>
<organism evidence="2 3">
    <name type="scientific">Ogataea philodendri</name>
    <dbReference type="NCBI Taxonomy" id="1378263"/>
    <lineage>
        <taxon>Eukaryota</taxon>
        <taxon>Fungi</taxon>
        <taxon>Dikarya</taxon>
        <taxon>Ascomycota</taxon>
        <taxon>Saccharomycotina</taxon>
        <taxon>Pichiomycetes</taxon>
        <taxon>Pichiales</taxon>
        <taxon>Pichiaceae</taxon>
        <taxon>Ogataea</taxon>
    </lineage>
</organism>
<keyword evidence="3" id="KW-1185">Reference proteome</keyword>